<keyword evidence="1" id="KW-0472">Membrane</keyword>
<feature type="transmembrane region" description="Helical" evidence="1">
    <location>
        <begin position="30"/>
        <end position="51"/>
    </location>
</feature>
<dbReference type="Proteomes" id="UP000707356">
    <property type="component" value="Unassembled WGS sequence"/>
</dbReference>
<proteinExistence type="predicted"/>
<protein>
    <submittedName>
        <fullName evidence="2">Uncharacterized protein</fullName>
    </submittedName>
</protein>
<gene>
    <name evidence="2" type="ORF">KME07_05985</name>
</gene>
<evidence type="ECO:0000256" key="1">
    <source>
        <dbReference type="SAM" id="Phobius"/>
    </source>
</evidence>
<reference evidence="2" key="2">
    <citation type="journal article" date="2022" name="Microbiol. Resour. Announc.">
        <title>Metagenome Sequencing to Explore Phylogenomics of Terrestrial Cyanobacteria.</title>
        <authorList>
            <person name="Ward R.D."/>
            <person name="Stajich J.E."/>
            <person name="Johansen J.R."/>
            <person name="Huntemann M."/>
            <person name="Clum A."/>
            <person name="Foster B."/>
            <person name="Foster B."/>
            <person name="Roux S."/>
            <person name="Palaniappan K."/>
            <person name="Varghese N."/>
            <person name="Mukherjee S."/>
            <person name="Reddy T.B.K."/>
            <person name="Daum C."/>
            <person name="Copeland A."/>
            <person name="Chen I.A."/>
            <person name="Ivanova N.N."/>
            <person name="Kyrpides N.C."/>
            <person name="Shapiro N."/>
            <person name="Eloe-Fadrosh E.A."/>
            <person name="Pietrasiak N."/>
        </authorList>
    </citation>
    <scope>NUCLEOTIDE SEQUENCE</scope>
    <source>
        <strain evidence="2">GSE-TBD4-15B</strain>
    </source>
</reference>
<dbReference type="AlphaFoldDB" id="A0A951P9T6"/>
<evidence type="ECO:0000313" key="3">
    <source>
        <dbReference type="Proteomes" id="UP000707356"/>
    </source>
</evidence>
<sequence>MIFYTSGAFLVFSLSLRSFFKDSSTSKTDLSSWLVVICATLFWPLVLPSILRKKLSKSQPKFETQIS</sequence>
<comment type="caution">
    <text evidence="2">The sequence shown here is derived from an EMBL/GenBank/DDBJ whole genome shotgun (WGS) entry which is preliminary data.</text>
</comment>
<evidence type="ECO:0000313" key="2">
    <source>
        <dbReference type="EMBL" id="MBW4464975.1"/>
    </source>
</evidence>
<name>A0A951P9T6_9CYAN</name>
<dbReference type="EMBL" id="JAHHHV010000027">
    <property type="protein sequence ID" value="MBW4464975.1"/>
    <property type="molecule type" value="Genomic_DNA"/>
</dbReference>
<reference evidence="2" key="1">
    <citation type="submission" date="2021-05" db="EMBL/GenBank/DDBJ databases">
        <authorList>
            <person name="Pietrasiak N."/>
            <person name="Ward R."/>
            <person name="Stajich J.E."/>
            <person name="Kurbessoian T."/>
        </authorList>
    </citation>
    <scope>NUCLEOTIDE SEQUENCE</scope>
    <source>
        <strain evidence="2">GSE-TBD4-15B</strain>
    </source>
</reference>
<organism evidence="2 3">
    <name type="scientific">Pegethrix bostrychoides GSE-TBD4-15B</name>
    <dbReference type="NCBI Taxonomy" id="2839662"/>
    <lineage>
        <taxon>Bacteria</taxon>
        <taxon>Bacillati</taxon>
        <taxon>Cyanobacteriota</taxon>
        <taxon>Cyanophyceae</taxon>
        <taxon>Oculatellales</taxon>
        <taxon>Oculatellaceae</taxon>
        <taxon>Pegethrix</taxon>
    </lineage>
</organism>
<keyword evidence="1" id="KW-1133">Transmembrane helix</keyword>
<accession>A0A951P9T6</accession>
<keyword evidence="1" id="KW-0812">Transmembrane</keyword>